<dbReference type="InterPro" id="IPR024909">
    <property type="entry name" value="Cys-tRNA/MSH_ligase"/>
</dbReference>
<dbReference type="GO" id="GO:0008270">
    <property type="term" value="F:zinc ion binding"/>
    <property type="evidence" value="ECO:0007669"/>
    <property type="project" value="UniProtKB-UniRule"/>
</dbReference>
<dbReference type="InterPro" id="IPR015273">
    <property type="entry name" value="Cys-tRNA-synt_Ia_DALR"/>
</dbReference>
<evidence type="ECO:0000256" key="11">
    <source>
        <dbReference type="ARBA" id="ARBA00023146"/>
    </source>
</evidence>
<feature type="binding site" evidence="12">
    <location>
        <position position="272"/>
    </location>
    <ligand>
        <name>Zn(2+)</name>
        <dbReference type="ChEBI" id="CHEBI:29105"/>
    </ligand>
</feature>
<evidence type="ECO:0000256" key="3">
    <source>
        <dbReference type="ARBA" id="ARBA00011245"/>
    </source>
</evidence>
<dbReference type="InterPro" id="IPR009080">
    <property type="entry name" value="tRNAsynth_Ia_anticodon-bd"/>
</dbReference>
<dbReference type="SUPFAM" id="SSF47323">
    <property type="entry name" value="Anticodon-binding domain of a subclass of class I aminoacyl-tRNA synthetases"/>
    <property type="match status" value="1"/>
</dbReference>
<dbReference type="InterPro" id="IPR032678">
    <property type="entry name" value="tRNA-synt_1_cat_dom"/>
</dbReference>
<feature type="region of interest" description="Disordered" evidence="13">
    <location>
        <begin position="203"/>
        <end position="247"/>
    </location>
</feature>
<comment type="caution">
    <text evidence="17">The sequence shown here is derived from an EMBL/GenBank/DDBJ whole genome shotgun (WGS) entry which is preliminary data.</text>
</comment>
<dbReference type="InterPro" id="IPR056411">
    <property type="entry name" value="CysS_C"/>
</dbReference>
<dbReference type="GO" id="GO:0004817">
    <property type="term" value="F:cysteine-tRNA ligase activity"/>
    <property type="evidence" value="ECO:0007669"/>
    <property type="project" value="UniProtKB-UniRule"/>
</dbReference>
<sequence length="525" mass="59070">MPLTLYNTPTKKKEVFIPIAPPRVGLYTCGPTVYDFAHIGNLRTYITEDILKRTLKEDGYEVNHVMNITDVGHLTSDADEGEDKMMKGARREGKTVWEIAAFYTDAFKEDLKLLNIIEPNIWCKATGHINEQIELIQMLQKKGFTYAIDDGVYFDTSKFPHYGELARLDIEGLKAGARIEIVKGKKNPTDFALWKFSHDADQRRSKAQTRLPTPVKGNSDAHNDEGAPSLYGTFSQEGNGGQVNADNEKHPKRLMEWPSPWGIGFPGWHIECSAMALKYLGNAFNADGVFSGEQCRTIDIHAGGIDHIPVHHTNEIAQAEAATGKPLARWWVHGEFLQINEGRMGKSEGNLLRLQTLLDKGYDPLAYRYFTFTAHYRQKLNFSWDALDAAATALKNLKETTALLGEPKIGCAEYEQRFMDAINDDLNLPRALSVVWDLIKSDYPAAAKKASLLKFDAILGLDLAHAVSARIDFKNLPENIRELVAQREFLRQQKKFADADVLRKTLTTKGYIIEDTPEGQVIKKK</sequence>
<dbReference type="EMBL" id="MGER01000059">
    <property type="protein sequence ID" value="OGL87766.1"/>
    <property type="molecule type" value="Genomic_DNA"/>
</dbReference>
<keyword evidence="8 12" id="KW-0862">Zinc</keyword>
<dbReference type="Pfam" id="PF01406">
    <property type="entry name" value="tRNA-synt_1e"/>
    <property type="match status" value="2"/>
</dbReference>
<evidence type="ECO:0000259" key="15">
    <source>
        <dbReference type="Pfam" id="PF09190"/>
    </source>
</evidence>
<keyword evidence="6 12" id="KW-0479">Metal-binding</keyword>
<dbReference type="GO" id="GO:0005524">
    <property type="term" value="F:ATP binding"/>
    <property type="evidence" value="ECO:0007669"/>
    <property type="project" value="UniProtKB-UniRule"/>
</dbReference>
<evidence type="ECO:0000256" key="4">
    <source>
        <dbReference type="ARBA" id="ARBA00022490"/>
    </source>
</evidence>
<evidence type="ECO:0000256" key="5">
    <source>
        <dbReference type="ARBA" id="ARBA00022598"/>
    </source>
</evidence>
<reference evidence="17 18" key="1">
    <citation type="journal article" date="2016" name="Nat. Commun.">
        <title>Thousands of microbial genomes shed light on interconnected biogeochemical processes in an aquifer system.</title>
        <authorList>
            <person name="Anantharaman K."/>
            <person name="Brown C.T."/>
            <person name="Hug L.A."/>
            <person name="Sharon I."/>
            <person name="Castelle C.J."/>
            <person name="Probst A.J."/>
            <person name="Thomas B.C."/>
            <person name="Singh A."/>
            <person name="Wilkins M.J."/>
            <person name="Karaoz U."/>
            <person name="Brodie E.L."/>
            <person name="Williams K.H."/>
            <person name="Hubbard S.S."/>
            <person name="Banfield J.F."/>
        </authorList>
    </citation>
    <scope>NUCLEOTIDE SEQUENCE [LARGE SCALE GENOMIC DNA]</scope>
</reference>
<comment type="catalytic activity">
    <reaction evidence="12">
        <text>tRNA(Cys) + L-cysteine + ATP = L-cysteinyl-tRNA(Cys) + AMP + diphosphate</text>
        <dbReference type="Rhea" id="RHEA:17773"/>
        <dbReference type="Rhea" id="RHEA-COMP:9661"/>
        <dbReference type="Rhea" id="RHEA-COMP:9679"/>
        <dbReference type="ChEBI" id="CHEBI:30616"/>
        <dbReference type="ChEBI" id="CHEBI:33019"/>
        <dbReference type="ChEBI" id="CHEBI:35235"/>
        <dbReference type="ChEBI" id="CHEBI:78442"/>
        <dbReference type="ChEBI" id="CHEBI:78517"/>
        <dbReference type="ChEBI" id="CHEBI:456215"/>
        <dbReference type="EC" id="6.1.1.16"/>
    </reaction>
</comment>
<feature type="compositionally biased region" description="Polar residues" evidence="13">
    <location>
        <begin position="232"/>
        <end position="245"/>
    </location>
</feature>
<dbReference type="PANTHER" id="PTHR10890:SF3">
    <property type="entry name" value="CYSTEINE--TRNA LIGASE, CYTOPLASMIC"/>
    <property type="match status" value="1"/>
</dbReference>
<dbReference type="Gene3D" id="3.40.50.620">
    <property type="entry name" value="HUPs"/>
    <property type="match status" value="1"/>
</dbReference>
<dbReference type="Pfam" id="PF09190">
    <property type="entry name" value="DALR_2"/>
    <property type="match status" value="1"/>
</dbReference>
<feature type="domain" description="tRNA synthetases class I catalytic" evidence="14">
    <location>
        <begin position="18"/>
        <end position="201"/>
    </location>
</feature>
<feature type="binding site" evidence="12">
    <location>
        <position position="346"/>
    </location>
    <ligand>
        <name>ATP</name>
        <dbReference type="ChEBI" id="CHEBI:30616"/>
    </ligand>
</feature>
<name>A0A1F7VB78_9BACT</name>
<evidence type="ECO:0000256" key="12">
    <source>
        <dbReference type="HAMAP-Rule" id="MF_00041"/>
    </source>
</evidence>
<dbReference type="GO" id="GO:0005829">
    <property type="term" value="C:cytosol"/>
    <property type="evidence" value="ECO:0007669"/>
    <property type="project" value="TreeGrafter"/>
</dbReference>
<evidence type="ECO:0000256" key="1">
    <source>
        <dbReference type="ARBA" id="ARBA00004496"/>
    </source>
</evidence>
<comment type="subcellular location">
    <subcellularLocation>
        <location evidence="1 12">Cytoplasm</location>
    </subcellularLocation>
</comment>
<evidence type="ECO:0000256" key="7">
    <source>
        <dbReference type="ARBA" id="ARBA00022741"/>
    </source>
</evidence>
<comment type="similarity">
    <text evidence="2 12">Belongs to the class-I aminoacyl-tRNA synthetase family.</text>
</comment>
<dbReference type="EC" id="6.1.1.16" evidence="12"/>
<evidence type="ECO:0000256" key="13">
    <source>
        <dbReference type="SAM" id="MobiDB-lite"/>
    </source>
</evidence>
<feature type="short sequence motif" description="'KMSKS' region" evidence="12">
    <location>
        <begin position="343"/>
        <end position="347"/>
    </location>
</feature>
<accession>A0A1F7VB78</accession>
<dbReference type="PRINTS" id="PR00983">
    <property type="entry name" value="TRNASYNTHCYS"/>
</dbReference>
<dbReference type="SUPFAM" id="SSF52374">
    <property type="entry name" value="Nucleotidylyl transferase"/>
    <property type="match status" value="1"/>
</dbReference>
<feature type="domain" description="tRNA synthetases class I catalytic" evidence="14">
    <location>
        <begin position="255"/>
        <end position="390"/>
    </location>
</feature>
<evidence type="ECO:0000256" key="8">
    <source>
        <dbReference type="ARBA" id="ARBA00022833"/>
    </source>
</evidence>
<feature type="domain" description="Cysteinyl-tRNA synthetase class Ia DALR" evidence="15">
    <location>
        <begin position="417"/>
        <end position="440"/>
    </location>
</feature>
<keyword evidence="11 12" id="KW-0030">Aminoacyl-tRNA synthetase</keyword>
<evidence type="ECO:0000259" key="16">
    <source>
        <dbReference type="Pfam" id="PF23493"/>
    </source>
</evidence>
<proteinExistence type="inferred from homology"/>
<evidence type="ECO:0000256" key="9">
    <source>
        <dbReference type="ARBA" id="ARBA00022840"/>
    </source>
</evidence>
<evidence type="ECO:0000256" key="2">
    <source>
        <dbReference type="ARBA" id="ARBA00005594"/>
    </source>
</evidence>
<keyword evidence="7 12" id="KW-0547">Nucleotide-binding</keyword>
<dbReference type="AlphaFoldDB" id="A0A1F7VB78"/>
<feature type="binding site" evidence="12">
    <location>
        <position position="311"/>
    </location>
    <ligand>
        <name>Zn(2+)</name>
        <dbReference type="ChEBI" id="CHEBI:29105"/>
    </ligand>
</feature>
<dbReference type="InterPro" id="IPR015803">
    <property type="entry name" value="Cys-tRNA-ligase"/>
</dbReference>
<dbReference type="Proteomes" id="UP000178264">
    <property type="component" value="Unassembled WGS sequence"/>
</dbReference>
<evidence type="ECO:0000259" key="14">
    <source>
        <dbReference type="Pfam" id="PF01406"/>
    </source>
</evidence>
<evidence type="ECO:0000313" key="17">
    <source>
        <dbReference type="EMBL" id="OGL87766.1"/>
    </source>
</evidence>
<comment type="cofactor">
    <cofactor evidence="12">
        <name>Zn(2+)</name>
        <dbReference type="ChEBI" id="CHEBI:29105"/>
    </cofactor>
    <text evidence="12">Binds 1 zinc ion per subunit.</text>
</comment>
<feature type="short sequence motif" description="'HIGH' region" evidence="12">
    <location>
        <begin position="31"/>
        <end position="41"/>
    </location>
</feature>
<keyword evidence="4 12" id="KW-0963">Cytoplasm</keyword>
<evidence type="ECO:0000313" key="18">
    <source>
        <dbReference type="Proteomes" id="UP000178264"/>
    </source>
</evidence>
<evidence type="ECO:0000256" key="10">
    <source>
        <dbReference type="ARBA" id="ARBA00022917"/>
    </source>
</evidence>
<dbReference type="InterPro" id="IPR014729">
    <property type="entry name" value="Rossmann-like_a/b/a_fold"/>
</dbReference>
<dbReference type="GO" id="GO:0006423">
    <property type="term" value="P:cysteinyl-tRNA aminoacylation"/>
    <property type="evidence" value="ECO:0007669"/>
    <property type="project" value="UniProtKB-UniRule"/>
</dbReference>
<keyword evidence="9 12" id="KW-0067">ATP-binding</keyword>
<dbReference type="PANTHER" id="PTHR10890">
    <property type="entry name" value="CYSTEINYL-TRNA SYNTHETASE"/>
    <property type="match status" value="1"/>
</dbReference>
<feature type="binding site" evidence="12">
    <location>
        <position position="315"/>
    </location>
    <ligand>
        <name>Zn(2+)</name>
        <dbReference type="ChEBI" id="CHEBI:29105"/>
    </ligand>
</feature>
<dbReference type="HAMAP" id="MF_00041">
    <property type="entry name" value="Cys_tRNA_synth"/>
    <property type="match status" value="1"/>
</dbReference>
<protein>
    <recommendedName>
        <fullName evidence="12">Cysteine--tRNA ligase</fullName>
        <ecNumber evidence="12">6.1.1.16</ecNumber>
    </recommendedName>
    <alternativeName>
        <fullName evidence="12">Cysteinyl-tRNA synthetase</fullName>
        <shortName evidence="12">CysRS</shortName>
    </alternativeName>
</protein>
<organism evidence="17 18">
    <name type="scientific">Candidatus Uhrbacteria bacterium RIFCSPLOWO2_02_FULL_49_11</name>
    <dbReference type="NCBI Taxonomy" id="1802409"/>
    <lineage>
        <taxon>Bacteria</taxon>
        <taxon>Candidatus Uhriibacteriota</taxon>
    </lineage>
</organism>
<feature type="domain" description="Cysteinyl-tRNA ligase anticodon binding" evidence="16">
    <location>
        <begin position="476"/>
        <end position="520"/>
    </location>
</feature>
<dbReference type="CDD" id="cd00672">
    <property type="entry name" value="CysRS_core"/>
    <property type="match status" value="1"/>
</dbReference>
<comment type="subunit">
    <text evidence="3 12">Monomer.</text>
</comment>
<keyword evidence="5 12" id="KW-0436">Ligase</keyword>
<dbReference type="Gene3D" id="1.20.120.640">
    <property type="entry name" value="Anticodon-binding domain of a subclass of class I aminoacyl-tRNA synthetases"/>
    <property type="match status" value="1"/>
</dbReference>
<keyword evidence="10 12" id="KW-0648">Protein biosynthesis</keyword>
<evidence type="ECO:0000256" key="6">
    <source>
        <dbReference type="ARBA" id="ARBA00022723"/>
    </source>
</evidence>
<dbReference type="Pfam" id="PF23493">
    <property type="entry name" value="CysS_C"/>
    <property type="match status" value="1"/>
</dbReference>
<gene>
    <name evidence="12" type="primary">cysS</name>
    <name evidence="17" type="ORF">A3I42_02485</name>
</gene>
<feature type="binding site" evidence="12">
    <location>
        <position position="29"/>
    </location>
    <ligand>
        <name>Zn(2+)</name>
        <dbReference type="ChEBI" id="CHEBI:29105"/>
    </ligand>
</feature>